<dbReference type="CDD" id="cd00567">
    <property type="entry name" value="ACAD"/>
    <property type="match status" value="1"/>
</dbReference>
<dbReference type="Pfam" id="PF02771">
    <property type="entry name" value="Acyl-CoA_dh_N"/>
    <property type="match status" value="1"/>
</dbReference>
<organism evidence="9 10">
    <name type="scientific">Archaeoglobus fulgidus (strain ATCC 49558 / DSM 4304 / JCM 9628 / NBRC 100126 / VC-16)</name>
    <dbReference type="NCBI Taxonomy" id="224325"/>
    <lineage>
        <taxon>Archaea</taxon>
        <taxon>Methanobacteriati</taxon>
        <taxon>Methanobacteriota</taxon>
        <taxon>Archaeoglobi</taxon>
        <taxon>Archaeoglobales</taxon>
        <taxon>Archaeoglobaceae</taxon>
        <taxon>Archaeoglobus</taxon>
    </lineage>
</organism>
<evidence type="ECO:0000256" key="4">
    <source>
        <dbReference type="ARBA" id="ARBA00022827"/>
    </source>
</evidence>
<dbReference type="HOGENOM" id="CLU_018204_0_2_2"/>
<evidence type="ECO:0000256" key="3">
    <source>
        <dbReference type="ARBA" id="ARBA00022630"/>
    </source>
</evidence>
<dbReference type="GO" id="GO:0050660">
    <property type="term" value="F:flavin adenine dinucleotide binding"/>
    <property type="evidence" value="ECO:0007669"/>
    <property type="project" value="InterPro"/>
</dbReference>
<dbReference type="PIR" id="F69396">
    <property type="entry name" value="F69396"/>
</dbReference>
<dbReference type="EnsemblBacteria" id="AAB90069">
    <property type="protein sequence ID" value="AAB90069"/>
    <property type="gene ID" value="AF_1175"/>
</dbReference>
<dbReference type="InterPro" id="IPR013786">
    <property type="entry name" value="AcylCoA_DH/ox_N"/>
</dbReference>
<dbReference type="STRING" id="224325.AF_1175"/>
<evidence type="ECO:0000256" key="1">
    <source>
        <dbReference type="ARBA" id="ARBA00001974"/>
    </source>
</evidence>
<keyword evidence="5" id="KW-0560">Oxidoreductase</keyword>
<dbReference type="PANTHER" id="PTHR43884">
    <property type="entry name" value="ACYL-COA DEHYDROGENASE"/>
    <property type="match status" value="1"/>
</dbReference>
<evidence type="ECO:0000259" key="6">
    <source>
        <dbReference type="Pfam" id="PF00441"/>
    </source>
</evidence>
<evidence type="ECO:0000256" key="5">
    <source>
        <dbReference type="RuleBase" id="RU362125"/>
    </source>
</evidence>
<dbReference type="InterPro" id="IPR006091">
    <property type="entry name" value="Acyl-CoA_Oxase/DH_mid-dom"/>
</dbReference>
<accession>O29092</accession>
<dbReference type="AlphaFoldDB" id="O29092"/>
<dbReference type="Gene3D" id="1.10.540.10">
    <property type="entry name" value="Acyl-CoA dehydrogenase/oxidase, N-terminal domain"/>
    <property type="match status" value="1"/>
</dbReference>
<dbReference type="GO" id="GO:0003995">
    <property type="term" value="F:acyl-CoA dehydrogenase activity"/>
    <property type="evidence" value="ECO:0007669"/>
    <property type="project" value="TreeGrafter"/>
</dbReference>
<evidence type="ECO:0000256" key="2">
    <source>
        <dbReference type="ARBA" id="ARBA00009347"/>
    </source>
</evidence>
<dbReference type="SUPFAM" id="SSF56645">
    <property type="entry name" value="Acyl-CoA dehydrogenase NM domain-like"/>
    <property type="match status" value="1"/>
</dbReference>
<dbReference type="PhylomeDB" id="O29092"/>
<keyword evidence="10" id="KW-1185">Reference proteome</keyword>
<protein>
    <submittedName>
        <fullName evidence="9">Acyl-CoA dehydrogenase, short chain-specific (AcdS)</fullName>
    </submittedName>
</protein>
<feature type="domain" description="Acyl-CoA oxidase/dehydrogenase middle" evidence="7">
    <location>
        <begin position="140"/>
        <end position="250"/>
    </location>
</feature>
<dbReference type="PANTHER" id="PTHR43884:SF12">
    <property type="entry name" value="ISOVALERYL-COA DEHYDROGENASE, MITOCHONDRIAL-RELATED"/>
    <property type="match status" value="1"/>
</dbReference>
<dbReference type="Pfam" id="PF02770">
    <property type="entry name" value="Acyl-CoA_dh_M"/>
    <property type="match status" value="1"/>
</dbReference>
<dbReference type="Gene3D" id="2.40.110.10">
    <property type="entry name" value="Butyryl-CoA Dehydrogenase, subunit A, domain 2"/>
    <property type="match status" value="1"/>
</dbReference>
<name>O29092_ARCFU</name>
<feature type="domain" description="Acyl-CoA dehydrogenase/oxidase C-terminal" evidence="6">
    <location>
        <begin position="279"/>
        <end position="416"/>
    </location>
</feature>
<keyword evidence="3 5" id="KW-0285">Flavoprotein</keyword>
<dbReference type="InterPro" id="IPR046373">
    <property type="entry name" value="Acyl-CoA_Oxase/DH_mid-dom_sf"/>
</dbReference>
<dbReference type="InterPro" id="IPR037069">
    <property type="entry name" value="AcylCoA_DH/ox_N_sf"/>
</dbReference>
<proteinExistence type="inferred from homology"/>
<evidence type="ECO:0000259" key="7">
    <source>
        <dbReference type="Pfam" id="PF02770"/>
    </source>
</evidence>
<comment type="cofactor">
    <cofactor evidence="1 5">
        <name>FAD</name>
        <dbReference type="ChEBI" id="CHEBI:57692"/>
    </cofactor>
</comment>
<keyword evidence="4 5" id="KW-0274">FAD</keyword>
<dbReference type="Proteomes" id="UP000002199">
    <property type="component" value="Chromosome"/>
</dbReference>
<evidence type="ECO:0000313" key="10">
    <source>
        <dbReference type="Proteomes" id="UP000002199"/>
    </source>
</evidence>
<gene>
    <name evidence="9" type="ordered locus">AF_1175</name>
</gene>
<dbReference type="eggNOG" id="arCOG01707">
    <property type="taxonomic scope" value="Archaea"/>
</dbReference>
<evidence type="ECO:0000259" key="8">
    <source>
        <dbReference type="Pfam" id="PF02771"/>
    </source>
</evidence>
<dbReference type="SMR" id="O29092"/>
<dbReference type="InterPro" id="IPR036250">
    <property type="entry name" value="AcylCo_DH-like_C"/>
</dbReference>
<evidence type="ECO:0000313" key="9">
    <source>
        <dbReference type="EMBL" id="AAB90069.1"/>
    </source>
</evidence>
<dbReference type="InterPro" id="IPR009100">
    <property type="entry name" value="AcylCoA_DH/oxidase_NM_dom_sf"/>
</dbReference>
<dbReference type="PaxDb" id="224325-AF_1175"/>
<reference evidence="9 10" key="1">
    <citation type="journal article" date="1997" name="Nature">
        <title>The complete genome sequence of the hyperthermophilic, sulphate-reducing archaeon Archaeoglobus fulgidus.</title>
        <authorList>
            <person name="Klenk H.P."/>
            <person name="Clayton R.A."/>
            <person name="Tomb J."/>
            <person name="White O."/>
            <person name="Nelson K.E."/>
            <person name="Ketchum K.A."/>
            <person name="Dodson R.J."/>
            <person name="Gwinn M."/>
            <person name="Hickey E.K."/>
            <person name="Peterson J.D."/>
            <person name="Richardson D.L."/>
            <person name="Kerlavage A.R."/>
            <person name="Graham D.E."/>
            <person name="Kyrpides N.C."/>
            <person name="Fleischmann R.D."/>
            <person name="Quackenbush J."/>
            <person name="Lee N.H."/>
            <person name="Sutton G.G."/>
            <person name="Gill S."/>
            <person name="Kirkness E.F."/>
            <person name="Dougherty B.A."/>
            <person name="McKenney K."/>
            <person name="Adams M.D."/>
            <person name="Loftus B."/>
            <person name="Peterson S."/>
            <person name="Reich C.I."/>
            <person name="McNeil L.K."/>
            <person name="Badger J.H."/>
            <person name="Glodek A."/>
            <person name="Zhou L."/>
            <person name="Overbeek R."/>
            <person name="Gocayne J.D."/>
            <person name="Weidman J.F."/>
            <person name="McDonald L."/>
            <person name="Utterback T."/>
            <person name="Cotton M.D."/>
            <person name="Spriggs T."/>
            <person name="Artiach P."/>
            <person name="Kaine B.P."/>
            <person name="Sykes S.M."/>
            <person name="Sadow P.W."/>
            <person name="D'Andrea K.P."/>
            <person name="Bowman C."/>
            <person name="Fujii C."/>
            <person name="Garland S.A."/>
            <person name="Mason T.M."/>
            <person name="Olsen G.J."/>
            <person name="Fraser C.M."/>
            <person name="Smith H.O."/>
            <person name="Woese C.R."/>
            <person name="Venter J.C."/>
        </authorList>
    </citation>
    <scope>NUCLEOTIDE SEQUENCE [LARGE SCALE GENOMIC DNA]</scope>
    <source>
        <strain evidence="10">ATCC 49558 / DSM 4304 / JCM 9628 / NBRC 100126 / VC-16</strain>
    </source>
</reference>
<feature type="domain" description="Acyl-CoA dehydrogenase/oxidase N-terminal" evidence="8">
    <location>
        <begin position="14"/>
        <end position="123"/>
    </location>
</feature>
<dbReference type="InterPro" id="IPR009075">
    <property type="entry name" value="AcylCo_DH/oxidase_C"/>
</dbReference>
<dbReference type="KEGG" id="afu:AF_1175"/>
<dbReference type="SUPFAM" id="SSF47203">
    <property type="entry name" value="Acyl-CoA dehydrogenase C-terminal domain-like"/>
    <property type="match status" value="1"/>
</dbReference>
<comment type="similarity">
    <text evidence="2 5">Belongs to the acyl-CoA dehydrogenase family.</text>
</comment>
<dbReference type="EMBL" id="AE000782">
    <property type="protein sequence ID" value="AAB90069.1"/>
    <property type="molecule type" value="Genomic_DNA"/>
</dbReference>
<dbReference type="Gene3D" id="1.20.140.10">
    <property type="entry name" value="Butyryl-CoA Dehydrogenase, subunit A, domain 3"/>
    <property type="match status" value="1"/>
</dbReference>
<sequence length="437" mass="49437">MVWMPKYLDLDELSEEDRMLKEEVHRFAEEVIRPASIELDRMPPEERVKPGSPYFKVWKQIKKLGYHRMYLPENKGGPGLTPLQRYILFEEIAWGSLGFATALGVDMIPFVSAAFFGTPEIYEDLVVPWIEDSEGKFHGCWGVTEPEHGSDYLITLREEPELVAKFGKGNVVAEKDGDEWVISGQKSAWVSSAPVATHCGLHAQLKGSRSIAEGLFCIVPLDADGVKKGRPADMLGMRDDPQGELFFDGVRIPEHYVVVAPGFFYGVFFDQLLCLTSCGMGAFAVGLARACFEEALHYARQRVQGGVPIVKHKNVKLKLYEMFEKVETARYYVRKATEYTHKKIIEQQTADASPRHARAAQIYAKKIAYEVAHDALQIFGAYGLIKEFVIEKFFRDARCMLIEDGTVEVLSLEAAEDVIDNYEKEFYDVNHVMRVLG</sequence>
<dbReference type="Pfam" id="PF00441">
    <property type="entry name" value="Acyl-CoA_dh_1"/>
    <property type="match status" value="1"/>
</dbReference>